<dbReference type="AlphaFoldDB" id="A0A0E9W4Y7"/>
<organism evidence="1">
    <name type="scientific">Anguilla anguilla</name>
    <name type="common">European freshwater eel</name>
    <name type="synonym">Muraena anguilla</name>
    <dbReference type="NCBI Taxonomy" id="7936"/>
    <lineage>
        <taxon>Eukaryota</taxon>
        <taxon>Metazoa</taxon>
        <taxon>Chordata</taxon>
        <taxon>Craniata</taxon>
        <taxon>Vertebrata</taxon>
        <taxon>Euteleostomi</taxon>
        <taxon>Actinopterygii</taxon>
        <taxon>Neopterygii</taxon>
        <taxon>Teleostei</taxon>
        <taxon>Anguilliformes</taxon>
        <taxon>Anguillidae</taxon>
        <taxon>Anguilla</taxon>
    </lineage>
</organism>
<reference evidence="1" key="1">
    <citation type="submission" date="2014-11" db="EMBL/GenBank/DDBJ databases">
        <authorList>
            <person name="Amaro Gonzalez C."/>
        </authorList>
    </citation>
    <scope>NUCLEOTIDE SEQUENCE</scope>
</reference>
<dbReference type="EMBL" id="GBXM01023216">
    <property type="protein sequence ID" value="JAH85361.1"/>
    <property type="molecule type" value="Transcribed_RNA"/>
</dbReference>
<sequence>MICKVLCKMQFITLYKSVQTYIQ</sequence>
<evidence type="ECO:0000313" key="1">
    <source>
        <dbReference type="EMBL" id="JAH85361.1"/>
    </source>
</evidence>
<proteinExistence type="predicted"/>
<protein>
    <submittedName>
        <fullName evidence="1">Uncharacterized protein</fullName>
    </submittedName>
</protein>
<accession>A0A0E9W4Y7</accession>
<name>A0A0E9W4Y7_ANGAN</name>
<reference evidence="1" key="2">
    <citation type="journal article" date="2015" name="Fish Shellfish Immunol.">
        <title>Early steps in the European eel (Anguilla anguilla)-Vibrio vulnificus interaction in the gills: Role of the RtxA13 toxin.</title>
        <authorList>
            <person name="Callol A."/>
            <person name="Pajuelo D."/>
            <person name="Ebbesson L."/>
            <person name="Teles M."/>
            <person name="MacKenzie S."/>
            <person name="Amaro C."/>
        </authorList>
    </citation>
    <scope>NUCLEOTIDE SEQUENCE</scope>
</reference>